<dbReference type="RefSeq" id="WP_073174643.1">
    <property type="nucleotide sequence ID" value="NZ_FQVE01000004.1"/>
</dbReference>
<keyword evidence="2" id="KW-0472">Membrane</keyword>
<dbReference type="Proteomes" id="UP000184108">
    <property type="component" value="Unassembled WGS sequence"/>
</dbReference>
<sequence>MGKKTSLINCHAHIFTGDHVPPYLAKTFLPWPLYYILSLSIIVGGFRLYFDTLGKWRFKPRYKRVESLLYDVKIQASRTIAGKIVAFLLGILLFVNVFYIIYDWIGLIGFSPSILGEELLTIRSILGSYHLVQNFKSFYVQITLVLTFLILFKSGRNFIFFILKKIYAFLGILPGKQTKELLERYLNIGRYAFHRQQSSTYMDLRDQYPKNTGFVILPMDMEYMEAGKLKKGSGYLDQMAELVELKQNKEFSDFVFPFVFADPRRLEEQDDYFRCRITNNHVELLDCHIKEYIMDHHFSGFKIYPALGYYPFDERLLPLWKYAADNNLPIMTHCIKGTIFYRGTKKKEWDRHPFFQQNIGSELYEPLLLKQTKNIDFINNFTHPLNYLCLLDETLLRKVVKDAKDPKIRELFGYTDEKTKRTCNLSKLKICFAHYGGDDEWKRFLEMERYDFSKQIITHPDRGIKFFPEKNEKPTPGKMEQLWKYVDWYSLISSMMLQYENVYADISYIVHSDEIHPLLKHSLKNENLRDKILFGTDFYVVRNHKTEKYMLAECYHNLGDAELDTIAYVNPKRFLFNNIHGNIKI</sequence>
<dbReference type="Gene3D" id="3.20.20.140">
    <property type="entry name" value="Metal-dependent hydrolases"/>
    <property type="match status" value="1"/>
</dbReference>
<dbReference type="AlphaFoldDB" id="A0A1M5GTS6"/>
<keyword evidence="3" id="KW-0378">Hydrolase</keyword>
<gene>
    <name evidence="3" type="ORF">SAMN02787073_3468</name>
</gene>
<keyword evidence="2" id="KW-0812">Transmembrane</keyword>
<protein>
    <submittedName>
        <fullName evidence="3">Amidohydrolase</fullName>
    </submittedName>
</protein>
<dbReference type="GO" id="GO:0016831">
    <property type="term" value="F:carboxy-lyase activity"/>
    <property type="evidence" value="ECO:0007669"/>
    <property type="project" value="InterPro"/>
</dbReference>
<dbReference type="PANTHER" id="PTHR21240">
    <property type="entry name" value="2-AMINO-3-CARBOXYLMUCONATE-6-SEMIALDEHYDE DECARBOXYLASE"/>
    <property type="match status" value="1"/>
</dbReference>
<feature type="transmembrane region" description="Helical" evidence="2">
    <location>
        <begin position="138"/>
        <end position="155"/>
    </location>
</feature>
<evidence type="ECO:0000313" key="4">
    <source>
        <dbReference type="Proteomes" id="UP000184108"/>
    </source>
</evidence>
<keyword evidence="1" id="KW-0456">Lyase</keyword>
<dbReference type="InterPro" id="IPR032466">
    <property type="entry name" value="Metal_Hydrolase"/>
</dbReference>
<evidence type="ECO:0000256" key="2">
    <source>
        <dbReference type="SAM" id="Phobius"/>
    </source>
</evidence>
<dbReference type="SUPFAM" id="SSF51556">
    <property type="entry name" value="Metallo-dependent hydrolases"/>
    <property type="match status" value="1"/>
</dbReference>
<dbReference type="PANTHER" id="PTHR21240:SF28">
    <property type="entry name" value="ISO-OROTATE DECARBOXYLASE (EUROFUNG)"/>
    <property type="match status" value="1"/>
</dbReference>
<dbReference type="GO" id="GO:0019748">
    <property type="term" value="P:secondary metabolic process"/>
    <property type="evidence" value="ECO:0007669"/>
    <property type="project" value="TreeGrafter"/>
</dbReference>
<feature type="transmembrane region" description="Helical" evidence="2">
    <location>
        <begin position="31"/>
        <end position="50"/>
    </location>
</feature>
<dbReference type="GO" id="GO:0016787">
    <property type="term" value="F:hydrolase activity"/>
    <property type="evidence" value="ECO:0007669"/>
    <property type="project" value="UniProtKB-KW"/>
</dbReference>
<keyword evidence="2" id="KW-1133">Transmembrane helix</keyword>
<feature type="transmembrane region" description="Helical" evidence="2">
    <location>
        <begin position="84"/>
        <end position="102"/>
    </location>
</feature>
<evidence type="ECO:0000256" key="1">
    <source>
        <dbReference type="ARBA" id="ARBA00023239"/>
    </source>
</evidence>
<proteinExistence type="predicted"/>
<dbReference type="GO" id="GO:0005737">
    <property type="term" value="C:cytoplasm"/>
    <property type="evidence" value="ECO:0007669"/>
    <property type="project" value="TreeGrafter"/>
</dbReference>
<reference evidence="4" key="1">
    <citation type="submission" date="2016-11" db="EMBL/GenBank/DDBJ databases">
        <authorList>
            <person name="Varghese N."/>
            <person name="Submissions S."/>
        </authorList>
    </citation>
    <scope>NUCLEOTIDE SEQUENCE [LARGE SCALE GENOMIC DNA]</scope>
    <source>
        <strain evidence="4">YR203</strain>
    </source>
</reference>
<accession>A0A1M5GTS6</accession>
<evidence type="ECO:0000313" key="3">
    <source>
        <dbReference type="EMBL" id="SHG07130.1"/>
    </source>
</evidence>
<dbReference type="EMBL" id="FQVE01000004">
    <property type="protein sequence ID" value="SHG07130.1"/>
    <property type="molecule type" value="Genomic_DNA"/>
</dbReference>
<organism evidence="3 4">
    <name type="scientific">Chryseobacterium vrystaatense</name>
    <dbReference type="NCBI Taxonomy" id="307480"/>
    <lineage>
        <taxon>Bacteria</taxon>
        <taxon>Pseudomonadati</taxon>
        <taxon>Bacteroidota</taxon>
        <taxon>Flavobacteriia</taxon>
        <taxon>Flavobacteriales</taxon>
        <taxon>Weeksellaceae</taxon>
        <taxon>Chryseobacterium group</taxon>
        <taxon>Chryseobacterium</taxon>
    </lineage>
</organism>
<dbReference type="InterPro" id="IPR032465">
    <property type="entry name" value="ACMSD"/>
</dbReference>
<name>A0A1M5GTS6_9FLAO</name>